<dbReference type="RefSeq" id="XP_019027819.1">
    <property type="nucleotide sequence ID" value="XM_019180190.1"/>
</dbReference>
<gene>
    <name evidence="2" type="ORF">L198_08220</name>
</gene>
<feature type="compositionally biased region" description="Basic and acidic residues" evidence="1">
    <location>
        <begin position="16"/>
        <end position="25"/>
    </location>
</feature>
<proteinExistence type="predicted"/>
<dbReference type="EMBL" id="AWGH01000059">
    <property type="protein sequence ID" value="ODN74290.1"/>
    <property type="molecule type" value="Genomic_DNA"/>
</dbReference>
<sequence length="140" mass="15581">MGDQTINAAAPQHPFVDPKRAPGHEDIEEGDGNDNLNQAKNVLRVAMKKRLDHWKVTSENALSLKSICHSSTSPFPSHPSLTGAASLTFTRSSSRRLLKTRSPRLNNFPPLVLKVMSLLTFDEEADERKETGYEKRRAGD</sequence>
<name>A0A1E3HD69_9TREE</name>
<feature type="region of interest" description="Disordered" evidence="1">
    <location>
        <begin position="1"/>
        <end position="38"/>
    </location>
</feature>
<dbReference type="AlphaFoldDB" id="A0A1E3HD69"/>
<organism evidence="2 3">
    <name type="scientific">Cryptococcus wingfieldii CBS 7118</name>
    <dbReference type="NCBI Taxonomy" id="1295528"/>
    <lineage>
        <taxon>Eukaryota</taxon>
        <taxon>Fungi</taxon>
        <taxon>Dikarya</taxon>
        <taxon>Basidiomycota</taxon>
        <taxon>Agaricomycotina</taxon>
        <taxon>Tremellomycetes</taxon>
        <taxon>Tremellales</taxon>
        <taxon>Cryptococcaceae</taxon>
        <taxon>Cryptococcus</taxon>
    </lineage>
</organism>
<keyword evidence="3" id="KW-1185">Reference proteome</keyword>
<evidence type="ECO:0000313" key="3">
    <source>
        <dbReference type="Proteomes" id="UP000094819"/>
    </source>
</evidence>
<comment type="caution">
    <text evidence="2">The sequence shown here is derived from an EMBL/GenBank/DDBJ whole genome shotgun (WGS) entry which is preliminary data.</text>
</comment>
<dbReference type="Proteomes" id="UP000094819">
    <property type="component" value="Unassembled WGS sequence"/>
</dbReference>
<reference evidence="2 3" key="1">
    <citation type="submission" date="2016-06" db="EMBL/GenBank/DDBJ databases">
        <title>Evolution of pathogenesis and genome organization in the Tremellales.</title>
        <authorList>
            <person name="Cuomo C."/>
            <person name="Litvintseva A."/>
            <person name="Heitman J."/>
            <person name="Chen Y."/>
            <person name="Sun S."/>
            <person name="Springer D."/>
            <person name="Dromer F."/>
            <person name="Young S."/>
            <person name="Zeng Q."/>
            <person name="Chapman S."/>
            <person name="Gujja S."/>
            <person name="Saif S."/>
            <person name="Birren B."/>
        </authorList>
    </citation>
    <scope>NUCLEOTIDE SEQUENCE [LARGE SCALE GENOMIC DNA]</scope>
    <source>
        <strain evidence="2 3">CBS 7118</strain>
    </source>
</reference>
<accession>A0A1E3HD69</accession>
<evidence type="ECO:0000313" key="2">
    <source>
        <dbReference type="EMBL" id="ODN74290.1"/>
    </source>
</evidence>
<evidence type="ECO:0000256" key="1">
    <source>
        <dbReference type="SAM" id="MobiDB-lite"/>
    </source>
</evidence>
<dbReference type="GeneID" id="30197431"/>
<protein>
    <submittedName>
        <fullName evidence="2">Uncharacterized protein</fullName>
    </submittedName>
</protein>